<feature type="signal peptide" evidence="3">
    <location>
        <begin position="1"/>
        <end position="19"/>
    </location>
</feature>
<gene>
    <name evidence="5" type="ORF">H4R34_002030</name>
</gene>
<dbReference type="InterPro" id="IPR009009">
    <property type="entry name" value="RlpA-like_DPBB"/>
</dbReference>
<feature type="compositionally biased region" description="Basic and acidic residues" evidence="2">
    <location>
        <begin position="55"/>
        <end position="67"/>
    </location>
</feature>
<name>A0A9W8B7A3_9FUNG</name>
<accession>A0A9W8B7A3</accession>
<dbReference type="Pfam" id="PF03330">
    <property type="entry name" value="DPBB_1"/>
    <property type="match status" value="1"/>
</dbReference>
<protein>
    <recommendedName>
        <fullName evidence="4">RlpA-like protein double-psi beta-barrel domain-containing protein</fullName>
    </recommendedName>
</protein>
<feature type="compositionally biased region" description="Basic and acidic residues" evidence="2">
    <location>
        <begin position="80"/>
        <end position="100"/>
    </location>
</feature>
<dbReference type="InterPro" id="IPR036908">
    <property type="entry name" value="RlpA-like_sf"/>
</dbReference>
<feature type="domain" description="RlpA-like protein double-psi beta-barrel" evidence="4">
    <location>
        <begin position="128"/>
        <end position="205"/>
    </location>
</feature>
<dbReference type="CDD" id="cd22191">
    <property type="entry name" value="DPBB_RlpA_EXP_N-like"/>
    <property type="match status" value="1"/>
</dbReference>
<sequence length="215" mass="22554">MKLSTAFVLLAICAATIIAFPVDQQGSTNALVRRTPGGGGSHEKEDTSSGDDDNGEGKKDKNKNKEGEGEDEDEQSNGDKPSEKKSKKSDTNDKTTKNSKEEEEMVATPGEANESEKGKGKGVSNFNQKATYYNPSAGTGACGIHYSDSDMVAAISASEFNESKCGQEVTVNGPTGSTKVKIGDSCPGCDPSHIDLSPAANAKINSNYEFDGVTK</sequence>
<dbReference type="Gene3D" id="2.40.40.10">
    <property type="entry name" value="RlpA-like domain"/>
    <property type="match status" value="1"/>
</dbReference>
<dbReference type="EMBL" id="JANBQB010000121">
    <property type="protein sequence ID" value="KAJ1981544.1"/>
    <property type="molecule type" value="Genomic_DNA"/>
</dbReference>
<feature type="chain" id="PRO_5040784275" description="RlpA-like protein double-psi beta-barrel domain-containing protein" evidence="3">
    <location>
        <begin position="20"/>
        <end position="215"/>
    </location>
</feature>
<evidence type="ECO:0000313" key="6">
    <source>
        <dbReference type="Proteomes" id="UP001151582"/>
    </source>
</evidence>
<dbReference type="PANTHER" id="PTHR31836:SF21">
    <property type="entry name" value="EXPANSIN-LIKE PROTEIN 7"/>
    <property type="match status" value="1"/>
</dbReference>
<feature type="non-terminal residue" evidence="5">
    <location>
        <position position="1"/>
    </location>
</feature>
<proteinExistence type="predicted"/>
<dbReference type="Proteomes" id="UP001151582">
    <property type="component" value="Unassembled WGS sequence"/>
</dbReference>
<evidence type="ECO:0000256" key="1">
    <source>
        <dbReference type="ARBA" id="ARBA00022729"/>
    </source>
</evidence>
<evidence type="ECO:0000313" key="5">
    <source>
        <dbReference type="EMBL" id="KAJ1981544.1"/>
    </source>
</evidence>
<keyword evidence="1 3" id="KW-0732">Signal</keyword>
<evidence type="ECO:0000256" key="3">
    <source>
        <dbReference type="SAM" id="SignalP"/>
    </source>
</evidence>
<comment type="caution">
    <text evidence="5">The sequence shown here is derived from an EMBL/GenBank/DDBJ whole genome shotgun (WGS) entry which is preliminary data.</text>
</comment>
<organism evidence="5 6">
    <name type="scientific">Dimargaris verticillata</name>
    <dbReference type="NCBI Taxonomy" id="2761393"/>
    <lineage>
        <taxon>Eukaryota</taxon>
        <taxon>Fungi</taxon>
        <taxon>Fungi incertae sedis</taxon>
        <taxon>Zoopagomycota</taxon>
        <taxon>Kickxellomycotina</taxon>
        <taxon>Dimargaritomycetes</taxon>
        <taxon>Dimargaritales</taxon>
        <taxon>Dimargaritaceae</taxon>
        <taxon>Dimargaris</taxon>
    </lineage>
</organism>
<dbReference type="AlphaFoldDB" id="A0A9W8B7A3"/>
<dbReference type="InterPro" id="IPR051477">
    <property type="entry name" value="Expansin_CellWall"/>
</dbReference>
<feature type="region of interest" description="Disordered" evidence="2">
    <location>
        <begin position="29"/>
        <end position="131"/>
    </location>
</feature>
<dbReference type="SUPFAM" id="SSF50685">
    <property type="entry name" value="Barwin-like endoglucanases"/>
    <property type="match status" value="1"/>
</dbReference>
<evidence type="ECO:0000259" key="4">
    <source>
        <dbReference type="Pfam" id="PF03330"/>
    </source>
</evidence>
<dbReference type="OrthoDB" id="406505at2759"/>
<keyword evidence="6" id="KW-1185">Reference proteome</keyword>
<evidence type="ECO:0000256" key="2">
    <source>
        <dbReference type="SAM" id="MobiDB-lite"/>
    </source>
</evidence>
<reference evidence="5" key="1">
    <citation type="submission" date="2022-07" db="EMBL/GenBank/DDBJ databases">
        <title>Phylogenomic reconstructions and comparative analyses of Kickxellomycotina fungi.</title>
        <authorList>
            <person name="Reynolds N.K."/>
            <person name="Stajich J.E."/>
            <person name="Barry K."/>
            <person name="Grigoriev I.V."/>
            <person name="Crous P."/>
            <person name="Smith M.E."/>
        </authorList>
    </citation>
    <scope>NUCLEOTIDE SEQUENCE</scope>
    <source>
        <strain evidence="5">RSA 567</strain>
    </source>
</reference>
<dbReference type="PANTHER" id="PTHR31836">
    <property type="match status" value="1"/>
</dbReference>